<proteinExistence type="predicted"/>
<dbReference type="SUPFAM" id="SSF53474">
    <property type="entry name" value="alpha/beta-Hydrolases"/>
    <property type="match status" value="1"/>
</dbReference>
<reference evidence="2 3" key="1">
    <citation type="journal article" date="2019" name="Nat. Microbiol.">
        <title>Mediterranean grassland soil C-N compound turnover is dependent on rainfall and depth, and is mediated by genomically divergent microorganisms.</title>
        <authorList>
            <person name="Diamond S."/>
            <person name="Andeer P.F."/>
            <person name="Li Z."/>
            <person name="Crits-Christoph A."/>
            <person name="Burstein D."/>
            <person name="Anantharaman K."/>
            <person name="Lane K.R."/>
            <person name="Thomas B.C."/>
            <person name="Pan C."/>
            <person name="Northen T.R."/>
            <person name="Banfield J.F."/>
        </authorList>
    </citation>
    <scope>NUCLEOTIDE SEQUENCE [LARGE SCALE GENOMIC DNA]</scope>
    <source>
        <strain evidence="2">WS_1</strain>
    </source>
</reference>
<feature type="domain" description="Phospholipase/carboxylesterase/thioesterase" evidence="1">
    <location>
        <begin position="27"/>
        <end position="212"/>
    </location>
</feature>
<name>A0A538SE94_UNCEI</name>
<evidence type="ECO:0000313" key="3">
    <source>
        <dbReference type="Proteomes" id="UP000316292"/>
    </source>
</evidence>
<comment type="caution">
    <text evidence="2">The sequence shown here is derived from an EMBL/GenBank/DDBJ whole genome shotgun (WGS) entry which is preliminary data.</text>
</comment>
<dbReference type="Pfam" id="PF02230">
    <property type="entry name" value="Abhydrolase_2"/>
    <property type="match status" value="1"/>
</dbReference>
<accession>A0A538SE94</accession>
<evidence type="ECO:0000313" key="2">
    <source>
        <dbReference type="EMBL" id="TMQ49689.1"/>
    </source>
</evidence>
<dbReference type="AlphaFoldDB" id="A0A538SE94"/>
<dbReference type="Gene3D" id="3.40.50.1820">
    <property type="entry name" value="alpha/beta hydrolase"/>
    <property type="match status" value="1"/>
</dbReference>
<keyword evidence="2" id="KW-0378">Hydrolase</keyword>
<sequence length="216" mass="23384">MKADPSRHAGNEDLGFLHRFEPGTSGDTVLLLHGTGGDEGDLLSIGRRLAPHASLLSPRGKVLENGMPRFFRRLEIGVFDEADLVRRAGELGRFVRSAARHYGFDAGRVRALGYSNGANMAAALLLLDDSLLEGAALLRAILPLEPPRPPHLSGKPVLIAAGRRDPYASAERVEALADRLRRAGASVDLQWSMRGHDLDPTEVDAVGEWLEATRTV</sequence>
<evidence type="ECO:0000259" key="1">
    <source>
        <dbReference type="Pfam" id="PF02230"/>
    </source>
</evidence>
<organism evidence="2 3">
    <name type="scientific">Eiseniibacteriota bacterium</name>
    <dbReference type="NCBI Taxonomy" id="2212470"/>
    <lineage>
        <taxon>Bacteria</taxon>
        <taxon>Candidatus Eiseniibacteriota</taxon>
    </lineage>
</organism>
<gene>
    <name evidence="2" type="ORF">E6K71_04040</name>
</gene>
<protein>
    <submittedName>
        <fullName evidence="2">Alpha/beta hydrolase</fullName>
    </submittedName>
</protein>
<dbReference type="InterPro" id="IPR029058">
    <property type="entry name" value="AB_hydrolase_fold"/>
</dbReference>
<dbReference type="InterPro" id="IPR003140">
    <property type="entry name" value="PLipase/COase/thioEstase"/>
</dbReference>
<dbReference type="Proteomes" id="UP000316292">
    <property type="component" value="Unassembled WGS sequence"/>
</dbReference>
<dbReference type="GO" id="GO:0016787">
    <property type="term" value="F:hydrolase activity"/>
    <property type="evidence" value="ECO:0007669"/>
    <property type="project" value="UniProtKB-KW"/>
</dbReference>
<dbReference type="EMBL" id="VBOR01000053">
    <property type="protein sequence ID" value="TMQ49689.1"/>
    <property type="molecule type" value="Genomic_DNA"/>
</dbReference>